<evidence type="ECO:0000259" key="2">
    <source>
        <dbReference type="Pfam" id="PF01035"/>
    </source>
</evidence>
<evidence type="ECO:0000259" key="3">
    <source>
        <dbReference type="Pfam" id="PF03235"/>
    </source>
</evidence>
<dbReference type="InterPro" id="IPR036217">
    <property type="entry name" value="MethylDNA_cys_MeTrfase_DNAb"/>
</dbReference>
<evidence type="ECO:0000313" key="5">
    <source>
        <dbReference type="EMBL" id="BCJ37148.1"/>
    </source>
</evidence>
<dbReference type="EMBL" id="AP023355">
    <property type="protein sequence ID" value="BCJ37148.1"/>
    <property type="molecule type" value="Genomic_DNA"/>
</dbReference>
<dbReference type="Pfam" id="PF07510">
    <property type="entry name" value="GmrSD_C"/>
    <property type="match status" value="1"/>
</dbReference>
<dbReference type="PANTHER" id="PTHR35149:SF2">
    <property type="entry name" value="DUF262 DOMAIN-CONTAINING PROTEIN"/>
    <property type="match status" value="1"/>
</dbReference>
<feature type="domain" description="GmrSD restriction endonucleases N-terminal" evidence="3">
    <location>
        <begin position="9"/>
        <end position="223"/>
    </location>
</feature>
<protein>
    <recommendedName>
        <fullName evidence="7">DUF262 domain-containing protein</fullName>
    </recommendedName>
</protein>
<evidence type="ECO:0008006" key="7">
    <source>
        <dbReference type="Google" id="ProtNLM"/>
    </source>
</evidence>
<name>A0A7R7HZI6_9ACTN</name>
<dbReference type="AlphaFoldDB" id="A0A7R7HZI6"/>
<dbReference type="GO" id="GO:0006281">
    <property type="term" value="P:DNA repair"/>
    <property type="evidence" value="ECO:0007669"/>
    <property type="project" value="InterPro"/>
</dbReference>
<sequence>MQVRKTTFAELVSTPKTQFRVPLYQRPYSWGKKNWAALWEAVTEQANAITDEDEAEHFLGSLVLAPGVPAAGGTTVWIVVDGQQRLTTLSILLCALRDRIVGEDRTVAEEIERTYLLNSRLSSERWKLLPTQVDREGYRACLDGRPGAGNVGEAYRFFQRAVMAYDDPDDPHDLERLEQAVSQRMELVCITSDRDDNVHRIFESLNNTGMTLGQSDLLRNYLFMLLPTRDEQVYRRHWEPMERLLDREDEGNTLVELLAWYDLVMDGNVRVRKDNTYAPHQKALDELARSGGEDAVVQVAARWHRRAEYMRLLWHPDEEHAAGVRQGLQRFIDWGTDAADPALMLLLERRAHGTVRSDEIVEVMRLVESFLVRRMLCAVPTNNLNRILNTLPGELAEGPVVEKTRAYLSRERHRWPDDDQVVASIRENNFYWSGRPAQRFYVLRRLEEYLDHKEPIAWDDTALSIEHVLPQTLSAGWRADLAGWCAPDESVDDVAAELEHNLGNLTLTGYNSELGNRRFADKCSLLRDSGLAMNHEIATEQRWGPAEIRARAERLAERALALWPAPLPREHARPVSQLKWKALHQALAAIPAGSWTSYGDLAELIGSHPVPVGAHLASNAAPNPWRVLSADGTVSPQFRWLEPDRADDPLELLRSEGVKVDESGRADPAARMTAAELAGELDIDLSEQGEDRSDDRRDSFEGLLEHNQRAETVAAVRHLLAFWDDAPSSWLGFGTGKETSCFLFTQTRDGHIWPFTLYPVSGRIEVVFQHLKGRHPFDDPALREEFRQVCNTIGDVQIPAAKIDLRPSFDMAQLSDPTALAAASSALDWFRQAATE</sequence>
<dbReference type="Pfam" id="PF03235">
    <property type="entry name" value="GmrSD_N"/>
    <property type="match status" value="1"/>
</dbReference>
<dbReference type="CDD" id="cd06445">
    <property type="entry name" value="ATase"/>
    <property type="match status" value="1"/>
</dbReference>
<reference evidence="5 6" key="1">
    <citation type="submission" date="2020-08" db="EMBL/GenBank/DDBJ databases">
        <title>Whole genome shotgun sequence of Actinocatenispora thailandica NBRC 105041.</title>
        <authorList>
            <person name="Komaki H."/>
            <person name="Tamura T."/>
        </authorList>
    </citation>
    <scope>NUCLEOTIDE SEQUENCE [LARGE SCALE GENOMIC DNA]</scope>
    <source>
        <strain evidence="5 6">NBRC 105041</strain>
    </source>
</reference>
<evidence type="ECO:0000259" key="4">
    <source>
        <dbReference type="Pfam" id="PF07510"/>
    </source>
</evidence>
<organism evidence="5 6">
    <name type="scientific">Actinocatenispora thailandica</name>
    <dbReference type="NCBI Taxonomy" id="227318"/>
    <lineage>
        <taxon>Bacteria</taxon>
        <taxon>Bacillati</taxon>
        <taxon>Actinomycetota</taxon>
        <taxon>Actinomycetes</taxon>
        <taxon>Micromonosporales</taxon>
        <taxon>Micromonosporaceae</taxon>
        <taxon>Actinocatenispora</taxon>
    </lineage>
</organism>
<keyword evidence="1" id="KW-0227">DNA damage</keyword>
<evidence type="ECO:0000256" key="1">
    <source>
        <dbReference type="ARBA" id="ARBA00022763"/>
    </source>
</evidence>
<dbReference type="Pfam" id="PF01035">
    <property type="entry name" value="DNA_binding_1"/>
    <property type="match status" value="1"/>
</dbReference>
<dbReference type="Gene3D" id="1.10.10.10">
    <property type="entry name" value="Winged helix-like DNA-binding domain superfamily/Winged helix DNA-binding domain"/>
    <property type="match status" value="1"/>
</dbReference>
<feature type="domain" description="Methylated-DNA-[protein]-cysteine S-methyltransferase DNA binding" evidence="2">
    <location>
        <begin position="582"/>
        <end position="658"/>
    </location>
</feature>
<dbReference type="InterPro" id="IPR036388">
    <property type="entry name" value="WH-like_DNA-bd_sf"/>
</dbReference>
<dbReference type="Proteomes" id="UP000611640">
    <property type="component" value="Chromosome"/>
</dbReference>
<dbReference type="InterPro" id="IPR014048">
    <property type="entry name" value="MethylDNA_cys_MeTrfase_DNA-bd"/>
</dbReference>
<dbReference type="InterPro" id="IPR011089">
    <property type="entry name" value="GmrSD_C"/>
</dbReference>
<proteinExistence type="predicted"/>
<dbReference type="KEGG" id="atl:Athai_46510"/>
<dbReference type="GO" id="GO:0003824">
    <property type="term" value="F:catalytic activity"/>
    <property type="evidence" value="ECO:0007669"/>
    <property type="project" value="InterPro"/>
</dbReference>
<accession>A0A7R7HZI6</accession>
<keyword evidence="6" id="KW-1185">Reference proteome</keyword>
<dbReference type="SUPFAM" id="SSF46767">
    <property type="entry name" value="Methylated DNA-protein cysteine methyltransferase, C-terminal domain"/>
    <property type="match status" value="1"/>
</dbReference>
<dbReference type="InterPro" id="IPR004919">
    <property type="entry name" value="GmrSD_N"/>
</dbReference>
<gene>
    <name evidence="5" type="ORF">Athai_46510</name>
</gene>
<evidence type="ECO:0000313" key="6">
    <source>
        <dbReference type="Proteomes" id="UP000611640"/>
    </source>
</evidence>
<feature type="domain" description="GmrSD restriction endonucleases C-terminal" evidence="4">
    <location>
        <begin position="415"/>
        <end position="557"/>
    </location>
</feature>
<dbReference type="PANTHER" id="PTHR35149">
    <property type="entry name" value="SLL5132 PROTEIN"/>
    <property type="match status" value="1"/>
</dbReference>
<dbReference type="RefSeq" id="WP_203963404.1">
    <property type="nucleotide sequence ID" value="NZ_AP023355.1"/>
</dbReference>